<name>A0A0F9GNM5_9ZZZZ</name>
<gene>
    <name evidence="1" type="ORF">LCGC14_1804140</name>
</gene>
<protein>
    <submittedName>
        <fullName evidence="1">Uncharacterized protein</fullName>
    </submittedName>
</protein>
<dbReference type="AlphaFoldDB" id="A0A0F9GNM5"/>
<reference evidence="1" key="1">
    <citation type="journal article" date="2015" name="Nature">
        <title>Complex archaea that bridge the gap between prokaryotes and eukaryotes.</title>
        <authorList>
            <person name="Spang A."/>
            <person name="Saw J.H."/>
            <person name="Jorgensen S.L."/>
            <person name="Zaremba-Niedzwiedzka K."/>
            <person name="Martijn J."/>
            <person name="Lind A.E."/>
            <person name="van Eijk R."/>
            <person name="Schleper C."/>
            <person name="Guy L."/>
            <person name="Ettema T.J."/>
        </authorList>
    </citation>
    <scope>NUCLEOTIDE SEQUENCE</scope>
</reference>
<accession>A0A0F9GNM5</accession>
<sequence length="75" mass="8819">MPQPQPDPKTMTLAQINAEFKQLANELEPIASRRTALDREQKDRIKKGKQSIHFHALSRQDKEDLYYLLKEDLEL</sequence>
<proteinExistence type="predicted"/>
<organism evidence="1">
    <name type="scientific">marine sediment metagenome</name>
    <dbReference type="NCBI Taxonomy" id="412755"/>
    <lineage>
        <taxon>unclassified sequences</taxon>
        <taxon>metagenomes</taxon>
        <taxon>ecological metagenomes</taxon>
    </lineage>
</organism>
<comment type="caution">
    <text evidence="1">The sequence shown here is derived from an EMBL/GenBank/DDBJ whole genome shotgun (WGS) entry which is preliminary data.</text>
</comment>
<dbReference type="EMBL" id="LAZR01017427">
    <property type="protein sequence ID" value="KKM00470.1"/>
    <property type="molecule type" value="Genomic_DNA"/>
</dbReference>
<evidence type="ECO:0000313" key="1">
    <source>
        <dbReference type="EMBL" id="KKM00470.1"/>
    </source>
</evidence>